<comment type="caution">
    <text evidence="1">The sequence shown here is derived from an EMBL/GenBank/DDBJ whole genome shotgun (WGS) entry which is preliminary data.</text>
</comment>
<name>A0A562DZR6_RHORH</name>
<protein>
    <submittedName>
        <fullName evidence="1">LGFP repeat-containing protein</fullName>
    </submittedName>
</protein>
<dbReference type="Pfam" id="PF08310">
    <property type="entry name" value="LGFP"/>
    <property type="match status" value="1"/>
</dbReference>
<dbReference type="InterPro" id="IPR013207">
    <property type="entry name" value="LGFP"/>
</dbReference>
<gene>
    <name evidence="1" type="ORF">L618_003400000040</name>
</gene>
<evidence type="ECO:0000313" key="1">
    <source>
        <dbReference type="EMBL" id="TWH14988.1"/>
    </source>
</evidence>
<dbReference type="Proteomes" id="UP000317573">
    <property type="component" value="Unassembled WGS sequence"/>
</dbReference>
<dbReference type="AlphaFoldDB" id="A0A562DZR6"/>
<proteinExistence type="predicted"/>
<accession>A0A562DZR6</accession>
<evidence type="ECO:0000313" key="2">
    <source>
        <dbReference type="Proteomes" id="UP000317573"/>
    </source>
</evidence>
<sequence>MVLTASRATFMAVALEMLRMMPVQSSLSKRPEESGFDGIRFFVKVGRNMRGSTLSQRSKRWLASLATVLLTIAGVFGFSTQEAKADGVYCGYWVLGLIEAKYLQKGGLGGPLGCPTTNELNNPGMTGKRSEFGPRGIIYWKTYASRAHPVWGVILISWGETGWESGIYRYPVGDEFLAENAPAGPVFQQNFECGYIRSFSTFASRFYTCH</sequence>
<reference evidence="1 2" key="1">
    <citation type="submission" date="2019-07" db="EMBL/GenBank/DDBJ databases">
        <title>Genome sequencing of lignin-degrading bacterial isolates.</title>
        <authorList>
            <person name="Gladden J."/>
        </authorList>
    </citation>
    <scope>NUCLEOTIDE SEQUENCE [LARGE SCALE GENOMIC DNA]</scope>
    <source>
        <strain evidence="1 2">J45</strain>
    </source>
</reference>
<dbReference type="EMBL" id="VLJT01000033">
    <property type="protein sequence ID" value="TWH14988.1"/>
    <property type="molecule type" value="Genomic_DNA"/>
</dbReference>
<organism evidence="1 2">
    <name type="scientific">Rhodococcus rhodochrous J45</name>
    <dbReference type="NCBI Taxonomy" id="935266"/>
    <lineage>
        <taxon>Bacteria</taxon>
        <taxon>Bacillati</taxon>
        <taxon>Actinomycetota</taxon>
        <taxon>Actinomycetes</taxon>
        <taxon>Mycobacteriales</taxon>
        <taxon>Nocardiaceae</taxon>
        <taxon>Rhodococcus</taxon>
    </lineage>
</organism>